<dbReference type="PANTHER" id="PTHR42354">
    <property type="entry name" value="C2H2-TYPE DOMAIN-CONTAINING PROTEIN"/>
    <property type="match status" value="1"/>
</dbReference>
<dbReference type="AlphaFoldDB" id="A0A6A6CTK2"/>
<evidence type="ECO:0000313" key="3">
    <source>
        <dbReference type="EMBL" id="KAF2170587.1"/>
    </source>
</evidence>
<dbReference type="Proteomes" id="UP000799537">
    <property type="component" value="Unassembled WGS sequence"/>
</dbReference>
<proteinExistence type="predicted"/>
<organism evidence="3 4">
    <name type="scientific">Zasmidium cellare ATCC 36951</name>
    <dbReference type="NCBI Taxonomy" id="1080233"/>
    <lineage>
        <taxon>Eukaryota</taxon>
        <taxon>Fungi</taxon>
        <taxon>Dikarya</taxon>
        <taxon>Ascomycota</taxon>
        <taxon>Pezizomycotina</taxon>
        <taxon>Dothideomycetes</taxon>
        <taxon>Dothideomycetidae</taxon>
        <taxon>Mycosphaerellales</taxon>
        <taxon>Mycosphaerellaceae</taxon>
        <taxon>Zasmidium</taxon>
    </lineage>
</organism>
<reference evidence="3" key="1">
    <citation type="journal article" date="2020" name="Stud. Mycol.">
        <title>101 Dothideomycetes genomes: a test case for predicting lifestyles and emergence of pathogens.</title>
        <authorList>
            <person name="Haridas S."/>
            <person name="Albert R."/>
            <person name="Binder M."/>
            <person name="Bloem J."/>
            <person name="Labutti K."/>
            <person name="Salamov A."/>
            <person name="Andreopoulos B."/>
            <person name="Baker S."/>
            <person name="Barry K."/>
            <person name="Bills G."/>
            <person name="Bluhm B."/>
            <person name="Cannon C."/>
            <person name="Castanera R."/>
            <person name="Culley D."/>
            <person name="Daum C."/>
            <person name="Ezra D."/>
            <person name="Gonzalez J."/>
            <person name="Henrissat B."/>
            <person name="Kuo A."/>
            <person name="Liang C."/>
            <person name="Lipzen A."/>
            <person name="Lutzoni F."/>
            <person name="Magnuson J."/>
            <person name="Mondo S."/>
            <person name="Nolan M."/>
            <person name="Ohm R."/>
            <person name="Pangilinan J."/>
            <person name="Park H.-J."/>
            <person name="Ramirez L."/>
            <person name="Alfaro M."/>
            <person name="Sun H."/>
            <person name="Tritt A."/>
            <person name="Yoshinaga Y."/>
            <person name="Zwiers L.-H."/>
            <person name="Turgeon B."/>
            <person name="Goodwin S."/>
            <person name="Spatafora J."/>
            <person name="Crous P."/>
            <person name="Grigoriev I."/>
        </authorList>
    </citation>
    <scope>NUCLEOTIDE SEQUENCE</scope>
    <source>
        <strain evidence="3">ATCC 36951</strain>
    </source>
</reference>
<feature type="compositionally biased region" description="Basic and acidic residues" evidence="1">
    <location>
        <begin position="49"/>
        <end position="91"/>
    </location>
</feature>
<evidence type="ECO:0000313" key="4">
    <source>
        <dbReference type="Proteomes" id="UP000799537"/>
    </source>
</evidence>
<name>A0A6A6CTK2_ZASCE</name>
<protein>
    <recommendedName>
        <fullName evidence="5">C2H2-type domain-containing protein</fullName>
    </recommendedName>
</protein>
<feature type="compositionally biased region" description="Basic residues" evidence="1">
    <location>
        <begin position="92"/>
        <end position="110"/>
    </location>
</feature>
<gene>
    <name evidence="3" type="ORF">M409DRAFT_64271</name>
</gene>
<evidence type="ECO:0008006" key="5">
    <source>
        <dbReference type="Google" id="ProtNLM"/>
    </source>
</evidence>
<keyword evidence="2" id="KW-0812">Transmembrane</keyword>
<dbReference type="PANTHER" id="PTHR42354:SF1">
    <property type="entry name" value="C2H2-TYPE DOMAIN-CONTAINING PROTEIN"/>
    <property type="match status" value="1"/>
</dbReference>
<dbReference type="RefSeq" id="XP_033671476.1">
    <property type="nucleotide sequence ID" value="XM_033815998.1"/>
</dbReference>
<keyword evidence="4" id="KW-1185">Reference proteome</keyword>
<sequence>MNYANMIEEKNLKKGFIVATLISTIVGTFTASMTLHDKYQEKKNKKAQQKTDGKQNDELKELKEKIDKLEGGAKKEDDKEKDKDKDQDKKSQRSRSRSRSRSSSRRRRRRDSMDRSRAMIEQTYANHLMRVGDRYAEGDLVTENKLQAQVIQLQKTVIDVLQDAVHTGRGLTDADMDKIIAAQNAARDGSLGALNGQYQRSRASQNKDRHAIKALPPPGDHGPFCRYALDLQSTPLPLHHNFRSSGSQRCPACGIVIPVNNRDVWVFSMDNPTPGKPPRDYRMDARFVAKCHASDGTFACLLCDKFRPMDCFCRSVDALVKHLGSAHTAEEFERDGDLVRMKRGSGVNVGGREMVLA</sequence>
<keyword evidence="2" id="KW-1133">Transmembrane helix</keyword>
<evidence type="ECO:0000256" key="1">
    <source>
        <dbReference type="SAM" id="MobiDB-lite"/>
    </source>
</evidence>
<feature type="region of interest" description="Disordered" evidence="1">
    <location>
        <begin position="40"/>
        <end position="118"/>
    </location>
</feature>
<accession>A0A6A6CTK2</accession>
<feature type="transmembrane region" description="Helical" evidence="2">
    <location>
        <begin position="15"/>
        <end position="35"/>
    </location>
</feature>
<keyword evidence="2" id="KW-0472">Membrane</keyword>
<evidence type="ECO:0000256" key="2">
    <source>
        <dbReference type="SAM" id="Phobius"/>
    </source>
</evidence>
<dbReference type="EMBL" id="ML993585">
    <property type="protein sequence ID" value="KAF2170587.1"/>
    <property type="molecule type" value="Genomic_DNA"/>
</dbReference>
<dbReference type="GeneID" id="54569270"/>
<dbReference type="OrthoDB" id="5309037at2759"/>